<protein>
    <recommendedName>
        <fullName evidence="4">DUF4283 domain-containing protein</fullName>
    </recommendedName>
</protein>
<feature type="region of interest" description="Disordered" evidence="1">
    <location>
        <begin position="102"/>
        <end position="158"/>
    </location>
</feature>
<proteinExistence type="predicted"/>
<sequence>MGRLYNVPLEAWTVKGVSSITSSLGKPIMMDRTTARMCHMGTGNIGYARVLVEIKAEKELKDKIEIVYKGKNTECDGNNGSGKGNFENSKGVNVSEEVTRMNRNKKDNAGMGNKKGPVQNRGKEHVWQKKTGQQDDRMAEKGKTSDNNTKSPGKMWKTSKETVEELRKSANKYAVFCDIGDTEVLEEQVLSNKEIVEKYVKNHKQPGLEEEARWTP</sequence>
<comment type="caution">
    <text evidence="2">The sequence shown here is derived from an EMBL/GenBank/DDBJ whole genome shotgun (WGS) entry which is preliminary data.</text>
</comment>
<dbReference type="EMBL" id="PKPP01000009">
    <property type="protein sequence ID" value="PWA99706.1"/>
    <property type="molecule type" value="Genomic_DNA"/>
</dbReference>
<dbReference type="Proteomes" id="UP000245207">
    <property type="component" value="Unassembled WGS sequence"/>
</dbReference>
<organism evidence="2 3">
    <name type="scientific">Artemisia annua</name>
    <name type="common">Sweet wormwood</name>
    <dbReference type="NCBI Taxonomy" id="35608"/>
    <lineage>
        <taxon>Eukaryota</taxon>
        <taxon>Viridiplantae</taxon>
        <taxon>Streptophyta</taxon>
        <taxon>Embryophyta</taxon>
        <taxon>Tracheophyta</taxon>
        <taxon>Spermatophyta</taxon>
        <taxon>Magnoliopsida</taxon>
        <taxon>eudicotyledons</taxon>
        <taxon>Gunneridae</taxon>
        <taxon>Pentapetalae</taxon>
        <taxon>asterids</taxon>
        <taxon>campanulids</taxon>
        <taxon>Asterales</taxon>
        <taxon>Asteraceae</taxon>
        <taxon>Asteroideae</taxon>
        <taxon>Anthemideae</taxon>
        <taxon>Artemisiinae</taxon>
        <taxon>Artemisia</taxon>
    </lineage>
</organism>
<keyword evidence="3" id="KW-1185">Reference proteome</keyword>
<reference evidence="2 3" key="1">
    <citation type="journal article" date="2018" name="Mol. Plant">
        <title>The genome of Artemisia annua provides insight into the evolution of Asteraceae family and artemisinin biosynthesis.</title>
        <authorList>
            <person name="Shen Q."/>
            <person name="Zhang L."/>
            <person name="Liao Z."/>
            <person name="Wang S."/>
            <person name="Yan T."/>
            <person name="Shi P."/>
            <person name="Liu M."/>
            <person name="Fu X."/>
            <person name="Pan Q."/>
            <person name="Wang Y."/>
            <person name="Lv Z."/>
            <person name="Lu X."/>
            <person name="Zhang F."/>
            <person name="Jiang W."/>
            <person name="Ma Y."/>
            <person name="Chen M."/>
            <person name="Hao X."/>
            <person name="Li L."/>
            <person name="Tang Y."/>
            <person name="Lv G."/>
            <person name="Zhou Y."/>
            <person name="Sun X."/>
            <person name="Brodelius P.E."/>
            <person name="Rose J.K.C."/>
            <person name="Tang K."/>
        </authorList>
    </citation>
    <scope>NUCLEOTIDE SEQUENCE [LARGE SCALE GENOMIC DNA]</scope>
    <source>
        <strain evidence="3">cv. Huhao1</strain>
        <tissue evidence="2">Leaf</tissue>
    </source>
</reference>
<feature type="compositionally biased region" description="Basic and acidic residues" evidence="1">
    <location>
        <begin position="121"/>
        <end position="144"/>
    </location>
</feature>
<evidence type="ECO:0000313" key="3">
    <source>
        <dbReference type="Proteomes" id="UP000245207"/>
    </source>
</evidence>
<evidence type="ECO:0000256" key="1">
    <source>
        <dbReference type="SAM" id="MobiDB-lite"/>
    </source>
</evidence>
<evidence type="ECO:0000313" key="2">
    <source>
        <dbReference type="EMBL" id="PWA99706.1"/>
    </source>
</evidence>
<dbReference type="OrthoDB" id="1110037at2759"/>
<dbReference type="AlphaFoldDB" id="A0A2U1QNX0"/>
<accession>A0A2U1QNX0</accession>
<evidence type="ECO:0008006" key="4">
    <source>
        <dbReference type="Google" id="ProtNLM"/>
    </source>
</evidence>
<gene>
    <name evidence="2" type="ORF">CTI12_AA002340</name>
</gene>
<name>A0A2U1QNX0_ARTAN</name>